<keyword evidence="2" id="KW-0206">Cytoskeleton</keyword>
<dbReference type="GO" id="GO:0051016">
    <property type="term" value="P:barbed-end actin filament capping"/>
    <property type="evidence" value="ECO:0007669"/>
    <property type="project" value="UniProtKB-UniRule"/>
</dbReference>
<keyword evidence="4" id="KW-1185">Reference proteome</keyword>
<sequence>MSPGSTETALNALLSLLPDHSIDLLSQVDLPLQVSFLLSTSSCSISSRIGIEKIRFLALRYHSSPWSNKYEPPLEDGTVPSEDMRNLEIEANEVFSVYRDQYYEGGISSVYIWEDEDKGFIACFLIKKDGKGKRGYIANRDVTGGLGESTFVD</sequence>
<name>A0A8J5TGW6_ZIZPA</name>
<keyword evidence="1 2" id="KW-0117">Actin capping</keyword>
<protein>
    <recommendedName>
        <fullName evidence="2">F-actin-capping protein subunit beta</fullName>
    </recommendedName>
</protein>
<dbReference type="GO" id="GO:0051015">
    <property type="term" value="F:actin filament binding"/>
    <property type="evidence" value="ECO:0007669"/>
    <property type="project" value="TreeGrafter"/>
</dbReference>
<dbReference type="Proteomes" id="UP000729402">
    <property type="component" value="Unassembled WGS sequence"/>
</dbReference>
<dbReference type="OrthoDB" id="9979678at2759"/>
<dbReference type="GO" id="GO:0000902">
    <property type="term" value="P:cell morphogenesis"/>
    <property type="evidence" value="ECO:0007669"/>
    <property type="project" value="TreeGrafter"/>
</dbReference>
<comment type="caution">
    <text evidence="3">The sequence shown here is derived from an EMBL/GenBank/DDBJ whole genome shotgun (WGS) entry which is preliminary data.</text>
</comment>
<gene>
    <name evidence="3" type="ORF">GUJ93_ZPchr0190g7047</name>
</gene>
<organism evidence="3 4">
    <name type="scientific">Zizania palustris</name>
    <name type="common">Northern wild rice</name>
    <dbReference type="NCBI Taxonomy" id="103762"/>
    <lineage>
        <taxon>Eukaryota</taxon>
        <taxon>Viridiplantae</taxon>
        <taxon>Streptophyta</taxon>
        <taxon>Embryophyta</taxon>
        <taxon>Tracheophyta</taxon>
        <taxon>Spermatophyta</taxon>
        <taxon>Magnoliopsida</taxon>
        <taxon>Liliopsida</taxon>
        <taxon>Poales</taxon>
        <taxon>Poaceae</taxon>
        <taxon>BOP clade</taxon>
        <taxon>Oryzoideae</taxon>
        <taxon>Oryzeae</taxon>
        <taxon>Zizaniinae</taxon>
        <taxon>Zizania</taxon>
    </lineage>
</organism>
<reference evidence="3" key="1">
    <citation type="journal article" date="2021" name="bioRxiv">
        <title>Whole Genome Assembly and Annotation of Northern Wild Rice, Zizania palustris L., Supports a Whole Genome Duplication in the Zizania Genus.</title>
        <authorList>
            <person name="Haas M."/>
            <person name="Kono T."/>
            <person name="Macchietto M."/>
            <person name="Millas R."/>
            <person name="McGilp L."/>
            <person name="Shao M."/>
            <person name="Duquette J."/>
            <person name="Hirsch C.N."/>
            <person name="Kimball J."/>
        </authorList>
    </citation>
    <scope>NUCLEOTIDE SEQUENCE</scope>
    <source>
        <tissue evidence="3">Fresh leaf tissue</tissue>
    </source>
</reference>
<comment type="function">
    <text evidence="2">F-actin-capping proteins bind in a Ca(2+)-independent manner to the fast growing ends of actin filaments (barbed end) thereby blocking the exchange of subunits at these ends. Unlike other capping proteins (such as gelsolin and severin), these proteins do not sever actin filaments.</text>
</comment>
<dbReference type="GO" id="GO:0008290">
    <property type="term" value="C:F-actin capping protein complex"/>
    <property type="evidence" value="ECO:0007669"/>
    <property type="project" value="UniProtKB-UniRule"/>
</dbReference>
<evidence type="ECO:0000256" key="2">
    <source>
        <dbReference type="RuleBase" id="RU365078"/>
    </source>
</evidence>
<dbReference type="AlphaFoldDB" id="A0A8J5TGW6"/>
<keyword evidence="2" id="KW-0009">Actin-binding</keyword>
<comment type="similarity">
    <text evidence="2">Belongs to the F-actin-capping protein beta subunit family.</text>
</comment>
<dbReference type="PANTHER" id="PTHR10619:SF0">
    <property type="entry name" value="F-ACTIN-CAPPING PROTEIN SUBUNIT BETA ISOFORMS 1 AND 2"/>
    <property type="match status" value="1"/>
</dbReference>
<evidence type="ECO:0000313" key="3">
    <source>
        <dbReference type="EMBL" id="KAG8081624.1"/>
    </source>
</evidence>
<comment type="subcellular location">
    <subcellularLocation>
        <location evidence="2">Cytoplasm</location>
        <location evidence="2">Cytoskeleton</location>
    </subcellularLocation>
</comment>
<keyword evidence="2" id="KW-0963">Cytoplasm</keyword>
<evidence type="ECO:0000313" key="4">
    <source>
        <dbReference type="Proteomes" id="UP000729402"/>
    </source>
</evidence>
<dbReference type="Pfam" id="PF01115">
    <property type="entry name" value="F_actin_cap_B"/>
    <property type="match status" value="1"/>
</dbReference>
<dbReference type="PANTHER" id="PTHR10619">
    <property type="entry name" value="F-ACTIN-CAPPING PROTEIN SUBUNIT BETA"/>
    <property type="match status" value="1"/>
</dbReference>
<dbReference type="EMBL" id="JAAALK010000121">
    <property type="protein sequence ID" value="KAG8081624.1"/>
    <property type="molecule type" value="Genomic_DNA"/>
</dbReference>
<dbReference type="InterPro" id="IPR001698">
    <property type="entry name" value="CAPZB"/>
</dbReference>
<reference evidence="3" key="2">
    <citation type="submission" date="2021-02" db="EMBL/GenBank/DDBJ databases">
        <authorList>
            <person name="Kimball J.A."/>
            <person name="Haas M.W."/>
            <person name="Macchietto M."/>
            <person name="Kono T."/>
            <person name="Duquette J."/>
            <person name="Shao M."/>
        </authorList>
    </citation>
    <scope>NUCLEOTIDE SEQUENCE</scope>
    <source>
        <tissue evidence="3">Fresh leaf tissue</tissue>
    </source>
</reference>
<proteinExistence type="inferred from homology"/>
<accession>A0A8J5TGW6</accession>
<comment type="subunit">
    <text evidence="2">Heterodimer of an alpha and a beta subunit.</text>
</comment>
<evidence type="ECO:0000256" key="1">
    <source>
        <dbReference type="ARBA" id="ARBA00022467"/>
    </source>
</evidence>